<keyword evidence="1" id="KW-0812">Transmembrane</keyword>
<gene>
    <name evidence="2" type="ORF">BCF55_1086</name>
</gene>
<sequence>MSRYLSRRVVYLFSVGLLVLILGYSFTSLSELRDRVTHEYFKHKEFLLDLKLAKEVKKSTPTESSLRELLGSMRVNIESVYASEGGIEVRFETDWRRLPQLIKELESRYRIVNFSAVDNTGKGFFKARVVVR</sequence>
<keyword evidence="1" id="KW-1133">Transmembrane helix</keyword>
<evidence type="ECO:0000256" key="1">
    <source>
        <dbReference type="SAM" id="Phobius"/>
    </source>
</evidence>
<proteinExistence type="predicted"/>
<dbReference type="OrthoDB" id="15453at2"/>
<organism evidence="2 3">
    <name type="scientific">Hydrogenivirga caldilitoris</name>
    <dbReference type="NCBI Taxonomy" id="246264"/>
    <lineage>
        <taxon>Bacteria</taxon>
        <taxon>Pseudomonadati</taxon>
        <taxon>Aquificota</taxon>
        <taxon>Aquificia</taxon>
        <taxon>Aquificales</taxon>
        <taxon>Aquificaceae</taxon>
        <taxon>Hydrogenivirga</taxon>
    </lineage>
</organism>
<reference evidence="2 3" key="1">
    <citation type="submission" date="2018-10" db="EMBL/GenBank/DDBJ databases">
        <title>Genomic Encyclopedia of Archaeal and Bacterial Type Strains, Phase II (KMG-II): from individual species to whole genera.</title>
        <authorList>
            <person name="Goeker M."/>
        </authorList>
    </citation>
    <scope>NUCLEOTIDE SEQUENCE [LARGE SCALE GENOMIC DNA]</scope>
    <source>
        <strain evidence="2 3">DSM 16510</strain>
    </source>
</reference>
<evidence type="ECO:0000313" key="3">
    <source>
        <dbReference type="Proteomes" id="UP000267841"/>
    </source>
</evidence>
<name>A0A497XVH6_9AQUI</name>
<dbReference type="RefSeq" id="WP_121011100.1">
    <property type="nucleotide sequence ID" value="NZ_RCCJ01000001.1"/>
</dbReference>
<feature type="transmembrane region" description="Helical" evidence="1">
    <location>
        <begin position="9"/>
        <end position="27"/>
    </location>
</feature>
<protein>
    <submittedName>
        <fullName evidence="2">Uncharacterized protein</fullName>
    </submittedName>
</protein>
<dbReference type="EMBL" id="RCCJ01000001">
    <property type="protein sequence ID" value="RLJ70803.1"/>
    <property type="molecule type" value="Genomic_DNA"/>
</dbReference>
<keyword evidence="1" id="KW-0472">Membrane</keyword>
<evidence type="ECO:0000313" key="2">
    <source>
        <dbReference type="EMBL" id="RLJ70803.1"/>
    </source>
</evidence>
<keyword evidence="3" id="KW-1185">Reference proteome</keyword>
<dbReference type="AlphaFoldDB" id="A0A497XVH6"/>
<dbReference type="Proteomes" id="UP000267841">
    <property type="component" value="Unassembled WGS sequence"/>
</dbReference>
<accession>A0A497XVH6</accession>
<comment type="caution">
    <text evidence="2">The sequence shown here is derived from an EMBL/GenBank/DDBJ whole genome shotgun (WGS) entry which is preliminary data.</text>
</comment>